<comment type="similarity">
    <text evidence="4 12 13">Belongs to the HisA/HisF family.</text>
</comment>
<evidence type="ECO:0000256" key="4">
    <source>
        <dbReference type="ARBA" id="ARBA00009667"/>
    </source>
</evidence>
<keyword evidence="16" id="KW-1185">Reference proteome</keyword>
<feature type="active site" description="Proton donor" evidence="12">
    <location>
        <position position="129"/>
    </location>
</feature>
<dbReference type="InterPro" id="IPR044524">
    <property type="entry name" value="Isoase_HisA-like"/>
</dbReference>
<gene>
    <name evidence="12" type="primary">hisA</name>
    <name evidence="15" type="ORF">J2Z42_000214</name>
</gene>
<comment type="catalytic activity">
    <reaction evidence="1 12 14">
        <text>1-(5-phospho-beta-D-ribosyl)-5-[(5-phospho-beta-D-ribosylamino)methylideneamino]imidazole-4-carboxamide = 5-[(5-phospho-1-deoxy-D-ribulos-1-ylimino)methylamino]-1-(5-phospho-beta-D-ribosyl)imidazole-4-carboxamide</text>
        <dbReference type="Rhea" id="RHEA:15469"/>
        <dbReference type="ChEBI" id="CHEBI:58435"/>
        <dbReference type="ChEBI" id="CHEBI:58525"/>
        <dbReference type="EC" id="5.3.1.16"/>
    </reaction>
</comment>
<evidence type="ECO:0000256" key="2">
    <source>
        <dbReference type="ARBA" id="ARBA00004496"/>
    </source>
</evidence>
<comment type="caution">
    <text evidence="15">The sequence shown here is derived from an EMBL/GenBank/DDBJ whole genome shotgun (WGS) entry which is preliminary data.</text>
</comment>
<protein>
    <recommendedName>
        <fullName evidence="6 12">1-(5-phosphoribosyl)-5-[(5-phosphoribosylamino)methylideneamino] imidazole-4-carboxamide isomerase</fullName>
        <ecNumber evidence="5 12">5.3.1.16</ecNumber>
    </recommendedName>
    <alternativeName>
        <fullName evidence="11 12">Phosphoribosylformimino-5-aminoimidazole carboxamide ribotide isomerase</fullName>
    </alternativeName>
</protein>
<evidence type="ECO:0000256" key="13">
    <source>
        <dbReference type="RuleBase" id="RU003657"/>
    </source>
</evidence>
<proteinExistence type="inferred from homology"/>
<evidence type="ECO:0000256" key="9">
    <source>
        <dbReference type="ARBA" id="ARBA00023102"/>
    </source>
</evidence>
<evidence type="ECO:0000256" key="7">
    <source>
        <dbReference type="ARBA" id="ARBA00022490"/>
    </source>
</evidence>
<evidence type="ECO:0000256" key="3">
    <source>
        <dbReference type="ARBA" id="ARBA00005133"/>
    </source>
</evidence>
<dbReference type="InterPro" id="IPR013785">
    <property type="entry name" value="Aldolase_TIM"/>
</dbReference>
<evidence type="ECO:0000256" key="8">
    <source>
        <dbReference type="ARBA" id="ARBA00022605"/>
    </source>
</evidence>
<dbReference type="CDD" id="cd04732">
    <property type="entry name" value="HisA"/>
    <property type="match status" value="1"/>
</dbReference>
<evidence type="ECO:0000256" key="6">
    <source>
        <dbReference type="ARBA" id="ARBA00018464"/>
    </source>
</evidence>
<dbReference type="GO" id="GO:0003949">
    <property type="term" value="F:1-(5-phosphoribosyl)-5-[(5-phosphoribosylamino)methylideneamino]imidazole-4-carboxamide isomerase activity"/>
    <property type="evidence" value="ECO:0007669"/>
    <property type="project" value="UniProtKB-EC"/>
</dbReference>
<dbReference type="InterPro" id="IPR011060">
    <property type="entry name" value="RibuloseP-bd_barrel"/>
</dbReference>
<evidence type="ECO:0000313" key="15">
    <source>
        <dbReference type="EMBL" id="MBP2031549.1"/>
    </source>
</evidence>
<keyword evidence="7 12" id="KW-0963">Cytoplasm</keyword>
<keyword evidence="9 12" id="KW-0368">Histidine biosynthesis</keyword>
<organism evidence="15 16">
    <name type="scientific">Clostridium algifaecis</name>
    <dbReference type="NCBI Taxonomy" id="1472040"/>
    <lineage>
        <taxon>Bacteria</taxon>
        <taxon>Bacillati</taxon>
        <taxon>Bacillota</taxon>
        <taxon>Clostridia</taxon>
        <taxon>Eubacteriales</taxon>
        <taxon>Clostridiaceae</taxon>
        <taxon>Clostridium</taxon>
    </lineage>
</organism>
<evidence type="ECO:0000256" key="10">
    <source>
        <dbReference type="ARBA" id="ARBA00023235"/>
    </source>
</evidence>
<dbReference type="Pfam" id="PF00977">
    <property type="entry name" value="His_biosynth"/>
    <property type="match status" value="1"/>
</dbReference>
<dbReference type="InterPro" id="IPR006063">
    <property type="entry name" value="HisA_bact_arch"/>
</dbReference>
<keyword evidence="8 12" id="KW-0028">Amino-acid biosynthesis</keyword>
<comment type="pathway">
    <text evidence="3 12 14">Amino-acid biosynthesis; L-histidine biosynthesis; L-histidine from 5-phospho-alpha-D-ribose 1-diphosphate: step 4/9.</text>
</comment>
<evidence type="ECO:0000256" key="1">
    <source>
        <dbReference type="ARBA" id="ARBA00000901"/>
    </source>
</evidence>
<dbReference type="InterPro" id="IPR006062">
    <property type="entry name" value="His_biosynth"/>
</dbReference>
<dbReference type="EMBL" id="JAGGLM010000001">
    <property type="protein sequence ID" value="MBP2031549.1"/>
    <property type="molecule type" value="Genomic_DNA"/>
</dbReference>
<dbReference type="EC" id="5.3.1.16" evidence="5 12"/>
<dbReference type="HAMAP" id="MF_01014">
    <property type="entry name" value="HisA"/>
    <property type="match status" value="1"/>
</dbReference>
<keyword evidence="10 12" id="KW-0413">Isomerase</keyword>
<dbReference type="Proteomes" id="UP001519307">
    <property type="component" value="Unassembled WGS sequence"/>
</dbReference>
<name>A0ABS4KND4_9CLOT</name>
<accession>A0ABS4KND4</accession>
<dbReference type="SUPFAM" id="SSF51366">
    <property type="entry name" value="Ribulose-phoshate binding barrel"/>
    <property type="match status" value="1"/>
</dbReference>
<evidence type="ECO:0000256" key="14">
    <source>
        <dbReference type="RuleBase" id="RU003658"/>
    </source>
</evidence>
<feature type="active site" description="Proton acceptor" evidence="12">
    <location>
        <position position="8"/>
    </location>
</feature>
<dbReference type="NCBIfam" id="NF010112">
    <property type="entry name" value="PRK13585.1"/>
    <property type="match status" value="1"/>
</dbReference>
<dbReference type="InterPro" id="IPR023016">
    <property type="entry name" value="HisA/PriA"/>
</dbReference>
<reference evidence="15 16" key="1">
    <citation type="submission" date="2021-03" db="EMBL/GenBank/DDBJ databases">
        <title>Genomic Encyclopedia of Type Strains, Phase IV (KMG-IV): sequencing the most valuable type-strain genomes for metagenomic binning, comparative biology and taxonomic classification.</title>
        <authorList>
            <person name="Goeker M."/>
        </authorList>
    </citation>
    <scope>NUCLEOTIDE SEQUENCE [LARGE SCALE GENOMIC DNA]</scope>
    <source>
        <strain evidence="15 16">DSM 28783</strain>
    </source>
</reference>
<dbReference type="NCBIfam" id="TIGR00007">
    <property type="entry name" value="1-(5-phosphoribosyl)-5-[(5-phosphoribosylamino)methylideneamino]imidazole-4-carboxamide isomerase"/>
    <property type="match status" value="1"/>
</dbReference>
<evidence type="ECO:0000313" key="16">
    <source>
        <dbReference type="Proteomes" id="UP001519307"/>
    </source>
</evidence>
<sequence>MLIFPAIDIRDGKCVRLYQGKFDSSNVVAEDPVSTAIKFKKEGASFLHVVDLDGALNGKVKNREIISKIASIEDLSVELGGGIRSIETIDELLELGLDRVILGTSALSDKAMVTEAVKKYGDKIVVGIDARDEKVAVKGWVEVSDIDYIEFGKQMEDIGVKTLIFTDISRDGTLSGTNMDQLLKLKNAVSCNVVASGGIKNIDDIKELKKKDAYGVIIGKAIYSKTLSLKEAIEIGGN</sequence>
<evidence type="ECO:0000256" key="11">
    <source>
        <dbReference type="ARBA" id="ARBA00030547"/>
    </source>
</evidence>
<dbReference type="PANTHER" id="PTHR43090">
    <property type="entry name" value="1-(5-PHOSPHORIBOSYL)-5-[(5-PHOSPHORIBOSYLAMINO)METHYLIDENEAMINO] IMIDAZOLE-4-CARBOXAMIDE ISOMERASE"/>
    <property type="match status" value="1"/>
</dbReference>
<evidence type="ECO:0000256" key="12">
    <source>
        <dbReference type="HAMAP-Rule" id="MF_01014"/>
    </source>
</evidence>
<evidence type="ECO:0000256" key="5">
    <source>
        <dbReference type="ARBA" id="ARBA00012550"/>
    </source>
</evidence>
<dbReference type="RefSeq" id="WP_209700505.1">
    <property type="nucleotide sequence ID" value="NZ_JAGGLM010000001.1"/>
</dbReference>
<comment type="subcellular location">
    <subcellularLocation>
        <location evidence="2 12 14">Cytoplasm</location>
    </subcellularLocation>
</comment>
<dbReference type="PANTHER" id="PTHR43090:SF2">
    <property type="entry name" value="1-(5-PHOSPHORIBOSYL)-5-[(5-PHOSPHORIBOSYLAMINO)METHYLIDENEAMINO] IMIDAZOLE-4-CARBOXAMIDE ISOMERASE"/>
    <property type="match status" value="1"/>
</dbReference>
<dbReference type="Gene3D" id="3.20.20.70">
    <property type="entry name" value="Aldolase class I"/>
    <property type="match status" value="1"/>
</dbReference>